<evidence type="ECO:0000313" key="3">
    <source>
        <dbReference type="Proteomes" id="UP001521222"/>
    </source>
</evidence>
<comment type="caution">
    <text evidence="2">The sequence shown here is derived from an EMBL/GenBank/DDBJ whole genome shotgun (WGS) entry which is preliminary data.</text>
</comment>
<feature type="domain" description="SET" evidence="1">
    <location>
        <begin position="20"/>
        <end position="189"/>
    </location>
</feature>
<dbReference type="EMBL" id="JAKIXB020000022">
    <property type="protein sequence ID" value="KAL1598516.1"/>
    <property type="molecule type" value="Genomic_DNA"/>
</dbReference>
<name>A0ABR3R266_9PLEO</name>
<dbReference type="Pfam" id="PF00856">
    <property type="entry name" value="SET"/>
    <property type="match status" value="1"/>
</dbReference>
<dbReference type="Proteomes" id="UP001521222">
    <property type="component" value="Unassembled WGS sequence"/>
</dbReference>
<protein>
    <recommendedName>
        <fullName evidence="1">SET domain-containing protein</fullName>
    </recommendedName>
</protein>
<dbReference type="PROSITE" id="PS50280">
    <property type="entry name" value="SET"/>
    <property type="match status" value="1"/>
</dbReference>
<dbReference type="InterPro" id="IPR011990">
    <property type="entry name" value="TPR-like_helical_dom_sf"/>
</dbReference>
<dbReference type="PANTHER" id="PTHR47332:SF4">
    <property type="entry name" value="SET DOMAIN-CONTAINING PROTEIN 5"/>
    <property type="match status" value="1"/>
</dbReference>
<gene>
    <name evidence="2" type="ORF">SLS59_006803</name>
</gene>
<evidence type="ECO:0000313" key="2">
    <source>
        <dbReference type="EMBL" id="KAL1598516.1"/>
    </source>
</evidence>
<organism evidence="2 3">
    <name type="scientific">Nothophoma quercina</name>
    <dbReference type="NCBI Taxonomy" id="749835"/>
    <lineage>
        <taxon>Eukaryota</taxon>
        <taxon>Fungi</taxon>
        <taxon>Dikarya</taxon>
        <taxon>Ascomycota</taxon>
        <taxon>Pezizomycotina</taxon>
        <taxon>Dothideomycetes</taxon>
        <taxon>Pleosporomycetidae</taxon>
        <taxon>Pleosporales</taxon>
        <taxon>Pleosporineae</taxon>
        <taxon>Didymellaceae</taxon>
        <taxon>Nothophoma</taxon>
    </lineage>
</organism>
<dbReference type="SMART" id="SM00317">
    <property type="entry name" value="SET"/>
    <property type="match status" value="1"/>
</dbReference>
<dbReference type="PANTHER" id="PTHR47332">
    <property type="entry name" value="SET DOMAIN-CONTAINING PROTEIN 5"/>
    <property type="match status" value="1"/>
</dbReference>
<proteinExistence type="predicted"/>
<evidence type="ECO:0000259" key="1">
    <source>
        <dbReference type="PROSITE" id="PS50280"/>
    </source>
</evidence>
<dbReference type="InterPro" id="IPR046341">
    <property type="entry name" value="SET_dom_sf"/>
</dbReference>
<dbReference type="SUPFAM" id="SSF82199">
    <property type="entry name" value="SET domain"/>
    <property type="match status" value="1"/>
</dbReference>
<sequence>MAPNRVSKKEARWSPFRKTQPSNIHKTLYRLDNGKDTVVAGRGLIATSDIAKGTQILEDEPLLVIDTTMEDESAFFASERADNSQLVQAAISLLNGPTRRMFSNIFGNNNIDKVDRNGWGFENPWVNANHWIVVGKALSRINHSCVPNAVVSDVCTDADDAGLGRKHGAMRLISTRNIKAGEEILVEYLTDHDFWLASRADRRKKLQDGWGFTCQCIACSDKLYRNSDVIFAKTQVLLARINMPLPQYTTTSVEAYRNRQGELQLYINCLMYYGWVDSRLAEAYKKYAQLLKAIGLPSLQVDALNAISQGMRIEGWRYSESDLRKQLSYMWSEYHSDSLFRAVRLV</sequence>
<dbReference type="InterPro" id="IPR053185">
    <property type="entry name" value="SET_domain_protein"/>
</dbReference>
<dbReference type="Gene3D" id="2.170.270.10">
    <property type="entry name" value="SET domain"/>
    <property type="match status" value="1"/>
</dbReference>
<dbReference type="InterPro" id="IPR001214">
    <property type="entry name" value="SET_dom"/>
</dbReference>
<keyword evidence="3" id="KW-1185">Reference proteome</keyword>
<reference evidence="2 3" key="1">
    <citation type="submission" date="2024-02" db="EMBL/GenBank/DDBJ databases">
        <title>De novo assembly and annotation of 12 fungi associated with fruit tree decline syndrome in Ontario, Canada.</title>
        <authorList>
            <person name="Sulman M."/>
            <person name="Ellouze W."/>
            <person name="Ilyukhin E."/>
        </authorList>
    </citation>
    <scope>NUCLEOTIDE SEQUENCE [LARGE SCALE GENOMIC DNA]</scope>
    <source>
        <strain evidence="2 3">M97-236</strain>
    </source>
</reference>
<dbReference type="Gene3D" id="1.25.40.10">
    <property type="entry name" value="Tetratricopeptide repeat domain"/>
    <property type="match status" value="1"/>
</dbReference>
<dbReference type="CDD" id="cd20071">
    <property type="entry name" value="SET_SMYD"/>
    <property type="match status" value="1"/>
</dbReference>
<accession>A0ABR3R266</accession>